<accession>A0A448WWQ8</accession>
<organism evidence="1 2">
    <name type="scientific">Protopolystoma xenopodis</name>
    <dbReference type="NCBI Taxonomy" id="117903"/>
    <lineage>
        <taxon>Eukaryota</taxon>
        <taxon>Metazoa</taxon>
        <taxon>Spiralia</taxon>
        <taxon>Lophotrochozoa</taxon>
        <taxon>Platyhelminthes</taxon>
        <taxon>Monogenea</taxon>
        <taxon>Polyopisthocotylea</taxon>
        <taxon>Polystomatidea</taxon>
        <taxon>Polystomatidae</taxon>
        <taxon>Protopolystoma</taxon>
    </lineage>
</organism>
<dbReference type="AlphaFoldDB" id="A0A448WWQ8"/>
<dbReference type="Proteomes" id="UP000784294">
    <property type="component" value="Unassembled WGS sequence"/>
</dbReference>
<evidence type="ECO:0000313" key="2">
    <source>
        <dbReference type="Proteomes" id="UP000784294"/>
    </source>
</evidence>
<evidence type="ECO:0000313" key="1">
    <source>
        <dbReference type="EMBL" id="VEL22022.1"/>
    </source>
</evidence>
<reference evidence="1" key="1">
    <citation type="submission" date="2018-11" db="EMBL/GenBank/DDBJ databases">
        <authorList>
            <consortium name="Pathogen Informatics"/>
        </authorList>
    </citation>
    <scope>NUCLEOTIDE SEQUENCE</scope>
</reference>
<comment type="caution">
    <text evidence="1">The sequence shown here is derived from an EMBL/GenBank/DDBJ whole genome shotgun (WGS) entry which is preliminary data.</text>
</comment>
<keyword evidence="2" id="KW-1185">Reference proteome</keyword>
<sequence length="138" mass="14687">MANLPTSTAILPSNSSSVIGPPGVSNISFGNVNEFSEPEPLAWSGEPVIVNLTDPSTPSGGFVYSDQTGHTWPPSRHSVDLSSGAGLPADEGLANYACSCPFIRPIELAILILLSLHKFWFPQDSGLVSLECITEYRQ</sequence>
<gene>
    <name evidence="1" type="ORF">PXEA_LOCUS15462</name>
</gene>
<name>A0A448WWQ8_9PLAT</name>
<protein>
    <submittedName>
        <fullName evidence="1">Uncharacterized protein</fullName>
    </submittedName>
</protein>
<proteinExistence type="predicted"/>
<dbReference type="EMBL" id="CAAALY010054314">
    <property type="protein sequence ID" value="VEL22022.1"/>
    <property type="molecule type" value="Genomic_DNA"/>
</dbReference>